<dbReference type="GO" id="GO:0005634">
    <property type="term" value="C:nucleus"/>
    <property type="evidence" value="ECO:0007669"/>
    <property type="project" value="UniProtKB-SubCell"/>
</dbReference>
<dbReference type="OrthoDB" id="6123at2759"/>
<dbReference type="GO" id="GO:0000281">
    <property type="term" value="P:mitotic cytokinesis"/>
    <property type="evidence" value="ECO:0007669"/>
    <property type="project" value="TreeGrafter"/>
</dbReference>
<keyword evidence="7" id="KW-0539">Nucleus</keyword>
<feature type="compositionally biased region" description="Basic and acidic residues" evidence="8">
    <location>
        <begin position="1"/>
        <end position="17"/>
    </location>
</feature>
<feature type="domain" description="Inner centromere protein ARK-binding" evidence="9">
    <location>
        <begin position="19"/>
        <end position="72"/>
    </location>
</feature>
<feature type="domain" description="Inner centromere protein ARK-binding" evidence="9">
    <location>
        <begin position="127"/>
        <end position="180"/>
    </location>
</feature>
<dbReference type="PANTHER" id="PTHR13142:SF1">
    <property type="entry name" value="INNER CENTROMERE PROTEIN"/>
    <property type="match status" value="1"/>
</dbReference>
<evidence type="ECO:0000256" key="2">
    <source>
        <dbReference type="ARBA" id="ARBA00004186"/>
    </source>
</evidence>
<dbReference type="EMBL" id="UYYB01098144">
    <property type="protein sequence ID" value="VDM76978.1"/>
    <property type="molecule type" value="Genomic_DNA"/>
</dbReference>
<dbReference type="Pfam" id="PF03941">
    <property type="entry name" value="INCENP_ARK-bind"/>
    <property type="match status" value="2"/>
</dbReference>
<comment type="similarity">
    <text evidence="3">Belongs to the INCENP family.</text>
</comment>
<evidence type="ECO:0000256" key="4">
    <source>
        <dbReference type="ARBA" id="ARBA00022490"/>
    </source>
</evidence>
<dbReference type="InterPro" id="IPR005635">
    <property type="entry name" value="Inner_centromere_prot_ARK-bd"/>
</dbReference>
<evidence type="ECO:0000256" key="7">
    <source>
        <dbReference type="ARBA" id="ARBA00023242"/>
    </source>
</evidence>
<evidence type="ECO:0000256" key="1">
    <source>
        <dbReference type="ARBA" id="ARBA00004123"/>
    </source>
</evidence>
<dbReference type="GO" id="GO:0030496">
    <property type="term" value="C:midbody"/>
    <property type="evidence" value="ECO:0007669"/>
    <property type="project" value="TreeGrafter"/>
</dbReference>
<keyword evidence="5" id="KW-0159">Chromosome partition</keyword>
<dbReference type="GO" id="GO:0032133">
    <property type="term" value="C:chromosome passenger complex"/>
    <property type="evidence" value="ECO:0007669"/>
    <property type="project" value="TreeGrafter"/>
</dbReference>
<keyword evidence="4" id="KW-0963">Cytoplasm</keyword>
<dbReference type="GO" id="GO:0000776">
    <property type="term" value="C:kinetochore"/>
    <property type="evidence" value="ECO:0007669"/>
    <property type="project" value="TreeGrafter"/>
</dbReference>
<sequence length="208" mass="23712">MTPDKKYKPATENDYNIHDLSSGDETDQEDAPRKKVPAWAEGTQLKRALEKINRDIYSGLFDPNKYFGEIEAVSDFFSETVFSDGCRLETSNVENRSPSRHSSHDSYEMTPDKKYNPATENDYNIHDLSSGDETDQEDAPRKKVPAWAEGTQLKRALEKINKDIYSGLFDPNKYFGEIEAVSDFFSKSVFSDGCRLEVSFFVNTKNDT</sequence>
<gene>
    <name evidence="10" type="ORF">SVUK_LOCUS11976</name>
</gene>
<proteinExistence type="inferred from homology"/>
<dbReference type="Gene3D" id="6.10.250.2990">
    <property type="match status" value="2"/>
</dbReference>
<keyword evidence="11" id="KW-1185">Reference proteome</keyword>
<dbReference type="Proteomes" id="UP000270094">
    <property type="component" value="Unassembled WGS sequence"/>
</dbReference>
<name>A0A3P7LCV6_STRVU</name>
<dbReference type="GO" id="GO:0051310">
    <property type="term" value="P:metaphase chromosome alignment"/>
    <property type="evidence" value="ECO:0007669"/>
    <property type="project" value="TreeGrafter"/>
</dbReference>
<dbReference type="AlphaFoldDB" id="A0A3P7LCV6"/>
<reference evidence="10 11" key="1">
    <citation type="submission" date="2018-11" db="EMBL/GenBank/DDBJ databases">
        <authorList>
            <consortium name="Pathogen Informatics"/>
        </authorList>
    </citation>
    <scope>NUCLEOTIDE SEQUENCE [LARGE SCALE GENOMIC DNA]</scope>
</reference>
<organism evidence="10 11">
    <name type="scientific">Strongylus vulgaris</name>
    <name type="common">Blood worm</name>
    <dbReference type="NCBI Taxonomy" id="40348"/>
    <lineage>
        <taxon>Eukaryota</taxon>
        <taxon>Metazoa</taxon>
        <taxon>Ecdysozoa</taxon>
        <taxon>Nematoda</taxon>
        <taxon>Chromadorea</taxon>
        <taxon>Rhabditida</taxon>
        <taxon>Rhabditina</taxon>
        <taxon>Rhabditomorpha</taxon>
        <taxon>Strongyloidea</taxon>
        <taxon>Strongylidae</taxon>
        <taxon>Strongylus</taxon>
    </lineage>
</organism>
<feature type="region of interest" description="Disordered" evidence="8">
    <location>
        <begin position="1"/>
        <end position="36"/>
    </location>
</feature>
<evidence type="ECO:0000313" key="11">
    <source>
        <dbReference type="Proteomes" id="UP000270094"/>
    </source>
</evidence>
<protein>
    <recommendedName>
        <fullName evidence="9">Inner centromere protein ARK-binding domain-containing protein</fullName>
    </recommendedName>
</protein>
<keyword evidence="6" id="KW-0206">Cytoskeleton</keyword>
<dbReference type="GO" id="GO:1990385">
    <property type="term" value="C:meiotic spindle midzone"/>
    <property type="evidence" value="ECO:0007669"/>
    <property type="project" value="TreeGrafter"/>
</dbReference>
<dbReference type="GO" id="GO:0051257">
    <property type="term" value="P:meiotic spindle midzone assembly"/>
    <property type="evidence" value="ECO:0007669"/>
    <property type="project" value="TreeGrafter"/>
</dbReference>
<evidence type="ECO:0000256" key="3">
    <source>
        <dbReference type="ARBA" id="ARBA00010042"/>
    </source>
</evidence>
<feature type="region of interest" description="Disordered" evidence="8">
    <location>
        <begin position="88"/>
        <end position="144"/>
    </location>
</feature>
<evidence type="ECO:0000256" key="5">
    <source>
        <dbReference type="ARBA" id="ARBA00022829"/>
    </source>
</evidence>
<evidence type="ECO:0000256" key="8">
    <source>
        <dbReference type="SAM" id="MobiDB-lite"/>
    </source>
</evidence>
<dbReference type="PANTHER" id="PTHR13142">
    <property type="entry name" value="INNER CENTROMERE PROTEIN"/>
    <property type="match status" value="1"/>
</dbReference>
<evidence type="ECO:0000259" key="9">
    <source>
        <dbReference type="Pfam" id="PF03941"/>
    </source>
</evidence>
<accession>A0A3P7LCV6</accession>
<feature type="compositionally biased region" description="Basic and acidic residues" evidence="8">
    <location>
        <begin position="102"/>
        <end position="115"/>
    </location>
</feature>
<evidence type="ECO:0000313" key="10">
    <source>
        <dbReference type="EMBL" id="VDM76978.1"/>
    </source>
</evidence>
<comment type="subcellular location">
    <subcellularLocation>
        <location evidence="2">Cytoplasm</location>
        <location evidence="2">Cytoskeleton</location>
        <location evidence="2">Spindle</location>
    </subcellularLocation>
    <subcellularLocation>
        <location evidence="1">Nucleus</location>
    </subcellularLocation>
</comment>
<evidence type="ECO:0000256" key="6">
    <source>
        <dbReference type="ARBA" id="ARBA00023212"/>
    </source>
</evidence>